<keyword evidence="3" id="KW-1185">Reference proteome</keyword>
<dbReference type="Pfam" id="PF13413">
    <property type="entry name" value="HTH_25"/>
    <property type="match status" value="1"/>
</dbReference>
<organism evidence="2 3">
    <name type="scientific">Desulfomarina profundi</name>
    <dbReference type="NCBI Taxonomy" id="2772557"/>
    <lineage>
        <taxon>Bacteria</taxon>
        <taxon>Pseudomonadati</taxon>
        <taxon>Thermodesulfobacteriota</taxon>
        <taxon>Desulfobulbia</taxon>
        <taxon>Desulfobulbales</taxon>
        <taxon>Desulfobulbaceae</taxon>
        <taxon>Desulfomarina</taxon>
    </lineage>
</organism>
<evidence type="ECO:0000313" key="3">
    <source>
        <dbReference type="Proteomes" id="UP000826725"/>
    </source>
</evidence>
<dbReference type="PANTHER" id="PTHR34475:SF1">
    <property type="entry name" value="CYTOSKELETON PROTEIN RODZ"/>
    <property type="match status" value="1"/>
</dbReference>
<keyword evidence="1" id="KW-0812">Transmembrane</keyword>
<dbReference type="KEGG" id="dbk:DGMP_25200"/>
<dbReference type="AlphaFoldDB" id="A0A8D5FHQ8"/>
<dbReference type="InterPro" id="IPR050400">
    <property type="entry name" value="Bact_Cytoskel_RodZ"/>
</dbReference>
<gene>
    <name evidence="2" type="ORF">DGMP_25200</name>
</gene>
<keyword evidence="1" id="KW-1133">Transmembrane helix</keyword>
<dbReference type="EMBL" id="AP024086">
    <property type="protein sequence ID" value="BCL61827.1"/>
    <property type="molecule type" value="Genomic_DNA"/>
</dbReference>
<protein>
    <recommendedName>
        <fullName evidence="4">DUF4115 domain-containing protein</fullName>
    </recommendedName>
</protein>
<sequence length="279" mass="31455">MSLETSDTEYISLGELLRRTRIEQGFDLDQVSVETKITITNLTAMEEDDFETLPAEAFTRGFYTLYARMLTLDPEEILQIYTKEKNAHSGKKTRTTPPPNKLAQQVGNMAERPSVMPVSCAGLTILFILLSGAFVCWYFSWNPATYLSERLRAFQKQDVSTQLKEQQEVSDSESPSFTVAEIKTSPDETTTIQEASPKYRVEAVFTNAGSLTLAIDGESPRKLNFAQGETVTWEANEKMELVLNTKNLPKLTLNGIPISYPETDKQQITIQIPEYLLDQ</sequence>
<dbReference type="PANTHER" id="PTHR34475">
    <property type="match status" value="1"/>
</dbReference>
<dbReference type="RefSeq" id="WP_228854244.1">
    <property type="nucleotide sequence ID" value="NZ_AP024086.1"/>
</dbReference>
<evidence type="ECO:0008006" key="4">
    <source>
        <dbReference type="Google" id="ProtNLM"/>
    </source>
</evidence>
<proteinExistence type="predicted"/>
<evidence type="ECO:0000256" key="1">
    <source>
        <dbReference type="SAM" id="Phobius"/>
    </source>
</evidence>
<dbReference type="Proteomes" id="UP000826725">
    <property type="component" value="Chromosome"/>
</dbReference>
<feature type="transmembrane region" description="Helical" evidence="1">
    <location>
        <begin position="118"/>
        <end position="141"/>
    </location>
</feature>
<keyword evidence="1" id="KW-0472">Membrane</keyword>
<accession>A0A8D5FHQ8</accession>
<name>A0A8D5FHQ8_9BACT</name>
<reference evidence="2" key="1">
    <citation type="submission" date="2020-09" db="EMBL/GenBank/DDBJ databases">
        <title>Desulfogranum mesoprofundum gen. nov., sp. nov., a novel mesophilic, sulfate-reducing chemolithoautotroph isolated from a deep-sea hydrothermal vent chimney in the Suiyo Seamount.</title>
        <authorList>
            <person name="Hashimoto Y."/>
            <person name="Nakagawa S."/>
        </authorList>
    </citation>
    <scope>NUCLEOTIDE SEQUENCE</scope>
    <source>
        <strain evidence="2">KT2</strain>
    </source>
</reference>
<evidence type="ECO:0000313" key="2">
    <source>
        <dbReference type="EMBL" id="BCL61827.1"/>
    </source>
</evidence>